<keyword evidence="2" id="KW-1185">Reference proteome</keyword>
<accession>A0ACC3DH21</accession>
<sequence>VFRNNAFELGSAGKIQLAVFRGISRINHSCLPNAEGNFNAAIGRFTIHALRDIVPDEEIMISYLDSRSAIRKTRQEKLLSGYGFSCGCPACNLDLTRAVAGEGNRMKMRDAFASYAENIGADGQTPEKELHLMQKLIGLFEEEGIYGSELGVLYFEVARLYKELGDTGAALRFAQKGLAIDANCIGVDNALYNDRLDKLKELESAVTK</sequence>
<gene>
    <name evidence="1" type="ORF">LTS18_014581</name>
</gene>
<dbReference type="EMBL" id="JAWDJW010004698">
    <property type="protein sequence ID" value="KAK3072701.1"/>
    <property type="molecule type" value="Genomic_DNA"/>
</dbReference>
<reference evidence="1" key="1">
    <citation type="submission" date="2024-09" db="EMBL/GenBank/DDBJ databases">
        <title>Black Yeasts Isolated from many extreme environments.</title>
        <authorList>
            <person name="Coleine C."/>
            <person name="Stajich J.E."/>
            <person name="Selbmann L."/>
        </authorList>
    </citation>
    <scope>NUCLEOTIDE SEQUENCE</scope>
    <source>
        <strain evidence="1">CCFEE 5737</strain>
    </source>
</reference>
<proteinExistence type="predicted"/>
<evidence type="ECO:0000313" key="1">
    <source>
        <dbReference type="EMBL" id="KAK3072701.1"/>
    </source>
</evidence>
<feature type="non-terminal residue" evidence="1">
    <location>
        <position position="1"/>
    </location>
</feature>
<comment type="caution">
    <text evidence="1">The sequence shown here is derived from an EMBL/GenBank/DDBJ whole genome shotgun (WGS) entry which is preliminary data.</text>
</comment>
<dbReference type="Proteomes" id="UP001186974">
    <property type="component" value="Unassembled WGS sequence"/>
</dbReference>
<organism evidence="1 2">
    <name type="scientific">Coniosporium uncinatum</name>
    <dbReference type="NCBI Taxonomy" id="93489"/>
    <lineage>
        <taxon>Eukaryota</taxon>
        <taxon>Fungi</taxon>
        <taxon>Dikarya</taxon>
        <taxon>Ascomycota</taxon>
        <taxon>Pezizomycotina</taxon>
        <taxon>Dothideomycetes</taxon>
        <taxon>Dothideomycetes incertae sedis</taxon>
        <taxon>Coniosporium</taxon>
    </lineage>
</organism>
<name>A0ACC3DH21_9PEZI</name>
<evidence type="ECO:0000313" key="2">
    <source>
        <dbReference type="Proteomes" id="UP001186974"/>
    </source>
</evidence>
<protein>
    <submittedName>
        <fullName evidence="1">Uncharacterized protein</fullName>
    </submittedName>
</protein>